<name>A0A267MQY4_9FIRM</name>
<dbReference type="AlphaFoldDB" id="A0A267MQY4"/>
<dbReference type="RefSeq" id="WP_095130620.1">
    <property type="nucleotide sequence ID" value="NZ_NIBG01000001.1"/>
</dbReference>
<accession>A0A267MQY4</accession>
<sequence length="82" mass="9133">MAEYGITLNTLICEYTKSELQCLYIEAKKREVEKLKADIKIMRAGIVEALTGKDVLEMSGEDNDDKDEEEISVLTEAGFSVG</sequence>
<dbReference type="Proteomes" id="UP000216024">
    <property type="component" value="Unassembled WGS sequence"/>
</dbReference>
<dbReference type="EMBL" id="NIBG01000001">
    <property type="protein sequence ID" value="PAB61318.1"/>
    <property type="molecule type" value="Genomic_DNA"/>
</dbReference>
<comment type="caution">
    <text evidence="1">The sequence shown here is derived from an EMBL/GenBank/DDBJ whole genome shotgun (WGS) entry which is preliminary data.</text>
</comment>
<keyword evidence="2" id="KW-1185">Reference proteome</keyword>
<gene>
    <name evidence="1" type="ORF">CCE28_02480</name>
</gene>
<evidence type="ECO:0000313" key="2">
    <source>
        <dbReference type="Proteomes" id="UP000216024"/>
    </source>
</evidence>
<reference evidence="1 2" key="1">
    <citation type="submission" date="2017-06" db="EMBL/GenBank/DDBJ databases">
        <title>Draft genome sequence of anaerobic fermentative bacterium Anaeromicrobium sediminis DY2726D isolated from West Pacific Ocean sediments.</title>
        <authorList>
            <person name="Zeng X."/>
        </authorList>
    </citation>
    <scope>NUCLEOTIDE SEQUENCE [LARGE SCALE GENOMIC DNA]</scope>
    <source>
        <strain evidence="1 2">DY2726D</strain>
    </source>
</reference>
<evidence type="ECO:0000313" key="1">
    <source>
        <dbReference type="EMBL" id="PAB61318.1"/>
    </source>
</evidence>
<organism evidence="1 2">
    <name type="scientific">Anaeromicrobium sediminis</name>
    <dbReference type="NCBI Taxonomy" id="1478221"/>
    <lineage>
        <taxon>Bacteria</taxon>
        <taxon>Bacillati</taxon>
        <taxon>Bacillota</taxon>
        <taxon>Clostridia</taxon>
        <taxon>Peptostreptococcales</taxon>
        <taxon>Thermotaleaceae</taxon>
        <taxon>Anaeromicrobium</taxon>
    </lineage>
</organism>
<proteinExistence type="predicted"/>
<protein>
    <submittedName>
        <fullName evidence="1">Uncharacterized protein</fullName>
    </submittedName>
</protein>